<protein>
    <submittedName>
        <fullName evidence="3">Uncharacterized protein</fullName>
    </submittedName>
</protein>
<dbReference type="EMBL" id="LR746271">
    <property type="protein sequence ID" value="CAA7400707.1"/>
    <property type="molecule type" value="Genomic_DNA"/>
</dbReference>
<reference evidence="3" key="1">
    <citation type="submission" date="2020-02" db="EMBL/GenBank/DDBJ databases">
        <authorList>
            <person name="Scholz U."/>
            <person name="Mascher M."/>
            <person name="Fiebig A."/>
        </authorList>
    </citation>
    <scope>NUCLEOTIDE SEQUENCE</scope>
</reference>
<evidence type="ECO:0000256" key="2">
    <source>
        <dbReference type="SAM" id="SignalP"/>
    </source>
</evidence>
<dbReference type="Proteomes" id="UP000663760">
    <property type="component" value="Chromosome 8"/>
</dbReference>
<name>A0A7I8KSD2_SPIIN</name>
<organism evidence="3 4">
    <name type="scientific">Spirodela intermedia</name>
    <name type="common">Intermediate duckweed</name>
    <dbReference type="NCBI Taxonomy" id="51605"/>
    <lineage>
        <taxon>Eukaryota</taxon>
        <taxon>Viridiplantae</taxon>
        <taxon>Streptophyta</taxon>
        <taxon>Embryophyta</taxon>
        <taxon>Tracheophyta</taxon>
        <taxon>Spermatophyta</taxon>
        <taxon>Magnoliopsida</taxon>
        <taxon>Liliopsida</taxon>
        <taxon>Araceae</taxon>
        <taxon>Lemnoideae</taxon>
        <taxon>Spirodela</taxon>
    </lineage>
</organism>
<evidence type="ECO:0000256" key="1">
    <source>
        <dbReference type="SAM" id="Phobius"/>
    </source>
</evidence>
<accession>A0A7I8KSD2</accession>
<proteinExistence type="predicted"/>
<keyword evidence="1" id="KW-1133">Transmembrane helix</keyword>
<feature type="chain" id="PRO_5029862745" evidence="2">
    <location>
        <begin position="30"/>
        <end position="76"/>
    </location>
</feature>
<evidence type="ECO:0000313" key="3">
    <source>
        <dbReference type="EMBL" id="CAA7400707.1"/>
    </source>
</evidence>
<gene>
    <name evidence="3" type="ORF">SI8410_08011385</name>
</gene>
<keyword evidence="4" id="KW-1185">Reference proteome</keyword>
<feature type="signal peptide" evidence="2">
    <location>
        <begin position="1"/>
        <end position="29"/>
    </location>
</feature>
<keyword evidence="1" id="KW-0472">Membrane</keyword>
<keyword evidence="2" id="KW-0732">Signal</keyword>
<dbReference type="AlphaFoldDB" id="A0A7I8KSD2"/>
<evidence type="ECO:0000313" key="4">
    <source>
        <dbReference type="Proteomes" id="UP000663760"/>
    </source>
</evidence>
<keyword evidence="1" id="KW-0812">Transmembrane</keyword>
<feature type="transmembrane region" description="Helical" evidence="1">
    <location>
        <begin position="53"/>
        <end position="74"/>
    </location>
</feature>
<sequence length="76" mass="7470">MAGPARVYLGAAVLLVVCLVAQMSAAVMAHNGVDHGAHSPAKPPTPGSDKSLAAPGLPMAAAFVATSALVALVFPH</sequence>